<gene>
    <name evidence="1" type="ORF">H6X83_03345</name>
</gene>
<dbReference type="EMBL" id="CP060696">
    <property type="protein sequence ID" value="QNO18692.1"/>
    <property type="molecule type" value="Genomic_DNA"/>
</dbReference>
<dbReference type="AlphaFoldDB" id="A0A7G9WJ30"/>
<dbReference type="KEGG" id="caml:H6X83_03345"/>
<sequence>MSMQVNGVGNDYAARLYEMRLLQQTRRAQDTPIDAVQPVQRTETATNTARVSRTSSVLTADQVNLSARAQQLLAQKSGGTSLTYGTALASADVLASGVPRTGQILPEKADLPSGVSAVSATRPTARNFGNPSRTSEKAAVNAVVGQSVTFEESLQNSAQKASSASQKVLSAGMQRYVQVQNSVIPQVQTTAVAMNLLA</sequence>
<evidence type="ECO:0000313" key="1">
    <source>
        <dbReference type="EMBL" id="QNO18692.1"/>
    </source>
</evidence>
<accession>A0A7G9WJ30</accession>
<organism evidence="1 2">
    <name type="scientific">Caproicibacterium amylolyticum</name>
    <dbReference type="NCBI Taxonomy" id="2766537"/>
    <lineage>
        <taxon>Bacteria</taxon>
        <taxon>Bacillati</taxon>
        <taxon>Bacillota</taxon>
        <taxon>Clostridia</taxon>
        <taxon>Eubacteriales</taxon>
        <taxon>Oscillospiraceae</taxon>
        <taxon>Caproicibacterium</taxon>
    </lineage>
</organism>
<dbReference type="RefSeq" id="WP_212507760.1">
    <property type="nucleotide sequence ID" value="NZ_CP060696.1"/>
</dbReference>
<proteinExistence type="predicted"/>
<dbReference type="Proteomes" id="UP000516046">
    <property type="component" value="Chromosome"/>
</dbReference>
<name>A0A7G9WJ30_9FIRM</name>
<keyword evidence="2" id="KW-1185">Reference proteome</keyword>
<evidence type="ECO:0000313" key="2">
    <source>
        <dbReference type="Proteomes" id="UP000516046"/>
    </source>
</evidence>
<reference evidence="1 2" key="1">
    <citation type="submission" date="2020-08" db="EMBL/GenBank/DDBJ databases">
        <authorList>
            <person name="Ren C."/>
            <person name="Gu Y."/>
            <person name="Xu Y."/>
        </authorList>
    </citation>
    <scope>NUCLEOTIDE SEQUENCE [LARGE SCALE GENOMIC DNA]</scope>
    <source>
        <strain evidence="1 2">LBM18003</strain>
    </source>
</reference>
<protein>
    <submittedName>
        <fullName evidence="1">Uncharacterized protein</fullName>
    </submittedName>
</protein>